<feature type="compositionally biased region" description="Polar residues" evidence="2">
    <location>
        <begin position="1388"/>
        <end position="1398"/>
    </location>
</feature>
<dbReference type="CDD" id="cd09272">
    <property type="entry name" value="RNase_HI_RT_Ty1"/>
    <property type="match status" value="1"/>
</dbReference>
<dbReference type="InterPro" id="IPR012337">
    <property type="entry name" value="RNaseH-like_sf"/>
</dbReference>
<feature type="compositionally biased region" description="Basic and acidic residues" evidence="2">
    <location>
        <begin position="100"/>
        <end position="112"/>
    </location>
</feature>
<protein>
    <submittedName>
        <fullName evidence="5">Copia protein</fullName>
    </submittedName>
</protein>
<gene>
    <name evidence="5" type="primary">GIP</name>
    <name evidence="5" type="ORF">AK812_SmicGene29891</name>
</gene>
<organism evidence="5 6">
    <name type="scientific">Symbiodinium microadriaticum</name>
    <name type="common">Dinoflagellate</name>
    <name type="synonym">Zooxanthella microadriatica</name>
    <dbReference type="NCBI Taxonomy" id="2951"/>
    <lineage>
        <taxon>Eukaryota</taxon>
        <taxon>Sar</taxon>
        <taxon>Alveolata</taxon>
        <taxon>Dinophyceae</taxon>
        <taxon>Suessiales</taxon>
        <taxon>Symbiodiniaceae</taxon>
        <taxon>Symbiodinium</taxon>
    </lineage>
</organism>
<feature type="compositionally biased region" description="Low complexity" evidence="2">
    <location>
        <begin position="205"/>
        <end position="216"/>
    </location>
</feature>
<dbReference type="InterPro" id="IPR001584">
    <property type="entry name" value="Integrase_cat-core"/>
</dbReference>
<dbReference type="SUPFAM" id="SSF53098">
    <property type="entry name" value="Ribonuclease H-like"/>
    <property type="match status" value="1"/>
</dbReference>
<dbReference type="PROSITE" id="PS50103">
    <property type="entry name" value="ZF_C3H1"/>
    <property type="match status" value="1"/>
</dbReference>
<feature type="region of interest" description="Disordered" evidence="2">
    <location>
        <begin position="199"/>
        <end position="284"/>
    </location>
</feature>
<feature type="domain" description="C3H1-type" evidence="3">
    <location>
        <begin position="603"/>
        <end position="631"/>
    </location>
</feature>
<feature type="compositionally biased region" description="Basic and acidic residues" evidence="2">
    <location>
        <begin position="12"/>
        <end position="21"/>
    </location>
</feature>
<dbReference type="InterPro" id="IPR000571">
    <property type="entry name" value="Znf_CCCH"/>
</dbReference>
<dbReference type="GO" id="GO:0003676">
    <property type="term" value="F:nucleic acid binding"/>
    <property type="evidence" value="ECO:0007669"/>
    <property type="project" value="InterPro"/>
</dbReference>
<evidence type="ECO:0000256" key="2">
    <source>
        <dbReference type="SAM" id="MobiDB-lite"/>
    </source>
</evidence>
<dbReference type="InterPro" id="IPR036397">
    <property type="entry name" value="RNaseH_sf"/>
</dbReference>
<dbReference type="Gene3D" id="3.30.420.10">
    <property type="entry name" value="Ribonuclease H-like superfamily/Ribonuclease H"/>
    <property type="match status" value="1"/>
</dbReference>
<evidence type="ECO:0000313" key="5">
    <source>
        <dbReference type="EMBL" id="OLP88730.1"/>
    </source>
</evidence>
<dbReference type="PROSITE" id="PS50994">
    <property type="entry name" value="INTEGRASE"/>
    <property type="match status" value="1"/>
</dbReference>
<comment type="caution">
    <text evidence="5">The sequence shown here is derived from an EMBL/GenBank/DDBJ whole genome shotgun (WGS) entry which is preliminary data.</text>
</comment>
<feature type="region of interest" description="Disordered" evidence="2">
    <location>
        <begin position="2485"/>
        <end position="2513"/>
    </location>
</feature>
<dbReference type="Pfam" id="PF07727">
    <property type="entry name" value="RVT_2"/>
    <property type="match status" value="1"/>
</dbReference>
<proteinExistence type="predicted"/>
<keyword evidence="1" id="KW-0862">Zinc</keyword>
<feature type="compositionally biased region" description="Pro residues" evidence="2">
    <location>
        <begin position="266"/>
        <end position="284"/>
    </location>
</feature>
<evidence type="ECO:0000313" key="6">
    <source>
        <dbReference type="Proteomes" id="UP000186817"/>
    </source>
</evidence>
<dbReference type="OrthoDB" id="1731766at2759"/>
<name>A0A1Q9D0N8_SYMMI</name>
<dbReference type="GO" id="GO:0015074">
    <property type="term" value="P:DNA integration"/>
    <property type="evidence" value="ECO:0007669"/>
    <property type="project" value="InterPro"/>
</dbReference>
<keyword evidence="6" id="KW-1185">Reference proteome</keyword>
<evidence type="ECO:0000259" key="4">
    <source>
        <dbReference type="PROSITE" id="PS50994"/>
    </source>
</evidence>
<dbReference type="PANTHER" id="PTHR11439:SF467">
    <property type="entry name" value="INTEGRASE CATALYTIC DOMAIN-CONTAINING PROTEIN"/>
    <property type="match status" value="1"/>
</dbReference>
<feature type="zinc finger region" description="C3H1-type" evidence="1">
    <location>
        <begin position="603"/>
        <end position="631"/>
    </location>
</feature>
<feature type="region of interest" description="Disordered" evidence="2">
    <location>
        <begin position="1371"/>
        <end position="1398"/>
    </location>
</feature>
<evidence type="ECO:0000256" key="1">
    <source>
        <dbReference type="PROSITE-ProRule" id="PRU00723"/>
    </source>
</evidence>
<sequence length="2581" mass="281576">MSPSGSMGTPRETPREARVDDEVLEPTYSDVSLGPSGRPAAVAVLEAMDPGVVTGGAGPGVAPTGAIATGTGPGEATTAAALEVAADSPMRLSTSLSSMERGRTVAREERRRAPSTASAGTTDARLDRLTGLMEAMLVRMDDERRSQGGWMPVAVPGYELQTKVQGATGFPVASTQVGAQEALRFLTPGAFPAFAEREVRRDDGSQASFHSAASQQGPTMTAAGGGAVLGDPPGAERPVTPVKPRIVRYPLTPGGSEIRPPDSDPPRTPPPVPRVPSPSPPRAPPMLNLPVEEISVTRGVRSSTPPPAVFRPPVPALPFSAKSEEPSRYVQALPKLEDYTPDQGAVILGDWLVTITPVIGSLTPGAATWFAEVLARVNEHYALWLASDPVTRLTIRTRAIADGANASSQGGTALLEQRLTTLLLEAVPSAVKTEVTTVRALTTVGILFLLHTRYQPAGQAEKASILQFLVSPDAPKDTQQAVKNLRRWLRWLARSTELQLAPPDASLLVKAVDKLGAAFLSDPSAVFRVQAFRLQNSIDHLPSQDSSVSLAQLYLAELETLLLVAPDPKKQRVAALETPTADKPEEPKGKGKGKEKGGKPNEGVEKEVCRQFSSEKGCPRGNTCKYVHQTHAGMSGRCFNCGGKHLKSECTSPGGYAVAKAKADAKKAVRRTQADKPSPGASEAQSPEPEAAGSTLGPSAAQAIRDAASSLRQELLKAIRSAEPGNQASGSLCSSGKGLIDGGATCCLRSAKNTFEWNESTPTSIRLAVGEVTARVSPAGTLLLPPGSACDPIVALHELIRIGYRMTFLSVNKMRICRPGQPDLPLDCSTGCPEITPNEANRLITEIENSKRVNRAQVARLTQLPTSSFEDALQDPSGDMLALWFKGMVPSVPARLLPTLAVAPCKKAAPWNRRRRRTLSRAKHLIIHLFPGQSRGLFRSLTQANLGWDVLEVDIEEDLLREDTFGFLLHLAQTGRVRAVIGGPPCRTFSALRHLNSGPPPVRGVESDAWGLPGLSAATQAMVDQVGPYNQCVDRVKLRPATSSSSAAAPSHIELGFDALFDEEGEASEDPLPVLDVPADPKDLCDPLTPSQTAAADAENKAWQEQFEALTDGSPLPAVAIQDVPYFVPLENKSGKNVSSAIMMVVTQIRALGFPVHRLHSDRGREFRNSSLAHFSHFHCLTHTTTTGDDYRANGHTENVIRQLKRATRTLLRAHDAPPSAWSFAMRHACARLRASALSVLGCGHLVVTDDGRYLHSDVLVEVGEAVELQEFTGSRLRGVSEAVDSGYNIRDRGSQDDDIYHAYVTAAQASILDAQFPDFDNFVCRNLSLHWEKVEPVYPPSPNEHEQVLWDQRFRDWILDPELRFVVAEDPVEASEERPSSSRKHGTNAQSKRGTLQTPPEFLGADLWESETWLSLVLCKLRVFAFDKAAELDLSLEKLLFTIPLAIIAHPTATFSALAVIGNCHQSCHHDLLNEKGALNYLCPLSSFKGGDLWIEDASVPEEEAVHRFVPSPQGQELRKGKIVAVRPALAFDARRFHEVQEFQGEPFFAPTVRALFHDWVPFAMPSESASVYECIAASVALDKCRDSVLQAYDFVQYNLKKLGRQARHLWGEANDTGDGEEVAELVRSIDHQVCSLERVLERASSDTTEPSRTIHHVAGAVGIKSRSNEDSNVPLQTRTVTLVEVLSELELWLPSWKEEYSSLVHQHKAVRPLTQQEVDKWKREGVEYQLIPSKLVHTLKAHTGRRKARCVCCGNMESHSIYHKHECYAGGADATTLRALLRIASAHRWAVSSFDVRTAFLQSRLLTANHVPTVVKVPWLWRKHCICAEELWLVEGALYGLCISPRSWCESRDGTMASATTTFDDLKVLLVRFETDPNVWWVKGMKPSGETTVLGCVAWYIDDALILAEPVYSQRVTEFIAGLWSTTPPEYLVPGQVLVYNGFEIEQDGPYLHLHQRSFVAELLSRYPGHESSEVPAVPRAGPVQEEERDAALTRKCQALCGEMLWLSIRTRPDLSFAVSMMAQCMAARPTEAWERGLQMLKFLRRHPGVALGYGPPSSSLAVASAMSDASFAPDASRSHQCSLTFLGGSLITWSSGRQNFITQSTCEAELVALVQGLQDLESQLPLFKELLQGSPVECSLLCDNKAAVTICQAPFGSWRSRHLHVRANVVKERLSQGWTLQHLPGLEMLADIGTKPLGSSRLFELMLGLGLHVPEQRPPTVASAINLLPQPTLVPESPRTGNDPRIQRLIRALVLLELVEFLPLSEASDVMVASDGSGRWPSYILPCLGLASWWCLRGNPRRMLGFFGCGVLCAAAGVQWSVVTTAFWMISGVCLVIILGYEFSGRTSAPTEVTDGLEELPRLEPLDSVTEPSRAEIVVRYTDDLVLLVPPSSQAFPPTFTQVMIGSGRAEVPEALFYFLDLGSFGRMKFLNRPVNIIFGRTLRDGMHEELSIPRLPFLGDNSNHWESRSIPDAAGVMTTSGIPDLRPPMRTGAGLPDNNDPDTGPRTFDDWAEMTEPPLEAASDDSSLDSEQRALCSAAAFLVNHGYVFDETQFTDELRDYFYGEIGHYHLMQYRDP</sequence>
<feature type="compositionally biased region" description="Low complexity" evidence="2">
    <location>
        <begin position="677"/>
        <end position="694"/>
    </location>
</feature>
<feature type="domain" description="Integrase catalytic" evidence="4">
    <location>
        <begin position="1086"/>
        <end position="1233"/>
    </location>
</feature>
<feature type="region of interest" description="Disordered" evidence="2">
    <location>
        <begin position="573"/>
        <end position="605"/>
    </location>
</feature>
<keyword evidence="1" id="KW-0479">Metal-binding</keyword>
<dbReference type="EMBL" id="LSRX01000797">
    <property type="protein sequence ID" value="OLP88730.1"/>
    <property type="molecule type" value="Genomic_DNA"/>
</dbReference>
<keyword evidence="1" id="KW-0863">Zinc-finger</keyword>
<feature type="region of interest" description="Disordered" evidence="2">
    <location>
        <begin position="1"/>
        <end position="36"/>
    </location>
</feature>
<evidence type="ECO:0000259" key="3">
    <source>
        <dbReference type="PROSITE" id="PS50103"/>
    </source>
</evidence>
<reference evidence="5 6" key="1">
    <citation type="submission" date="2016-02" db="EMBL/GenBank/DDBJ databases">
        <title>Genome analysis of coral dinoflagellate symbionts highlights evolutionary adaptations to a symbiotic lifestyle.</title>
        <authorList>
            <person name="Aranda M."/>
            <person name="Li Y."/>
            <person name="Liew Y.J."/>
            <person name="Baumgarten S."/>
            <person name="Simakov O."/>
            <person name="Wilson M."/>
            <person name="Piel J."/>
            <person name="Ashoor H."/>
            <person name="Bougouffa S."/>
            <person name="Bajic V.B."/>
            <person name="Ryu T."/>
            <person name="Ravasi T."/>
            <person name="Bayer T."/>
            <person name="Micklem G."/>
            <person name="Kim H."/>
            <person name="Bhak J."/>
            <person name="Lajeunesse T.C."/>
            <person name="Voolstra C.R."/>
        </authorList>
    </citation>
    <scope>NUCLEOTIDE SEQUENCE [LARGE SCALE GENOMIC DNA]</scope>
    <source>
        <strain evidence="5 6">CCMP2467</strain>
    </source>
</reference>
<dbReference type="GO" id="GO:0008270">
    <property type="term" value="F:zinc ion binding"/>
    <property type="evidence" value="ECO:0007669"/>
    <property type="project" value="UniProtKB-KW"/>
</dbReference>
<feature type="compositionally biased region" description="Basic and acidic residues" evidence="2">
    <location>
        <begin position="580"/>
        <end position="605"/>
    </location>
</feature>
<feature type="region of interest" description="Disordered" evidence="2">
    <location>
        <begin position="667"/>
        <end position="704"/>
    </location>
</feature>
<dbReference type="PANTHER" id="PTHR11439">
    <property type="entry name" value="GAG-POL-RELATED RETROTRANSPOSON"/>
    <property type="match status" value="1"/>
</dbReference>
<accession>A0A1Q9D0N8</accession>
<dbReference type="InterPro" id="IPR013103">
    <property type="entry name" value="RVT_2"/>
</dbReference>
<dbReference type="Proteomes" id="UP000186817">
    <property type="component" value="Unassembled WGS sequence"/>
</dbReference>
<feature type="region of interest" description="Disordered" evidence="2">
    <location>
        <begin position="95"/>
        <end position="122"/>
    </location>
</feature>